<dbReference type="InterPro" id="IPR036188">
    <property type="entry name" value="FAD/NAD-bd_sf"/>
</dbReference>
<evidence type="ECO:0000256" key="2">
    <source>
        <dbReference type="ARBA" id="ARBA00023033"/>
    </source>
</evidence>
<dbReference type="PANTHER" id="PTHR43747">
    <property type="entry name" value="FAD-BINDING PROTEIN"/>
    <property type="match status" value="1"/>
</dbReference>
<protein>
    <submittedName>
        <fullName evidence="3">Halogenase</fullName>
    </submittedName>
</protein>
<name>A0A917HAE6_9BACT</name>
<evidence type="ECO:0000313" key="4">
    <source>
        <dbReference type="Proteomes" id="UP000647241"/>
    </source>
</evidence>
<dbReference type="InterPro" id="IPR050816">
    <property type="entry name" value="Flavin-dep_Halogenase_NPB"/>
</dbReference>
<dbReference type="Pfam" id="PF04820">
    <property type="entry name" value="Trp_halogenase"/>
    <property type="match status" value="1"/>
</dbReference>
<keyword evidence="4" id="KW-1185">Reference proteome</keyword>
<accession>A0A917HAE6</accession>
<dbReference type="InterPro" id="IPR006905">
    <property type="entry name" value="Flavin_halogenase"/>
</dbReference>
<reference evidence="3" key="2">
    <citation type="submission" date="2020-09" db="EMBL/GenBank/DDBJ databases">
        <authorList>
            <person name="Sun Q."/>
            <person name="Zhou Y."/>
        </authorList>
    </citation>
    <scope>NUCLEOTIDE SEQUENCE</scope>
    <source>
        <strain evidence="3">CGMCC 1.12997</strain>
    </source>
</reference>
<reference evidence="3" key="1">
    <citation type="journal article" date="2014" name="Int. J. Syst. Evol. Microbiol.">
        <title>Complete genome sequence of Corynebacterium casei LMG S-19264T (=DSM 44701T), isolated from a smear-ripened cheese.</title>
        <authorList>
            <consortium name="US DOE Joint Genome Institute (JGI-PGF)"/>
            <person name="Walter F."/>
            <person name="Albersmeier A."/>
            <person name="Kalinowski J."/>
            <person name="Ruckert C."/>
        </authorList>
    </citation>
    <scope>NUCLEOTIDE SEQUENCE</scope>
    <source>
        <strain evidence="3">CGMCC 1.12997</strain>
    </source>
</reference>
<keyword evidence="2" id="KW-0503">Monooxygenase</keyword>
<evidence type="ECO:0000313" key="3">
    <source>
        <dbReference type="EMBL" id="GGG72754.1"/>
    </source>
</evidence>
<dbReference type="GO" id="GO:0004497">
    <property type="term" value="F:monooxygenase activity"/>
    <property type="evidence" value="ECO:0007669"/>
    <property type="project" value="UniProtKB-KW"/>
</dbReference>
<evidence type="ECO:0000256" key="1">
    <source>
        <dbReference type="ARBA" id="ARBA00023002"/>
    </source>
</evidence>
<dbReference type="PANTHER" id="PTHR43747:SF5">
    <property type="entry name" value="FAD-BINDING DOMAIN-CONTAINING PROTEIN"/>
    <property type="match status" value="1"/>
</dbReference>
<proteinExistence type="predicted"/>
<organism evidence="3 4">
    <name type="scientific">Edaphobacter dinghuensis</name>
    <dbReference type="NCBI Taxonomy" id="1560005"/>
    <lineage>
        <taxon>Bacteria</taxon>
        <taxon>Pseudomonadati</taxon>
        <taxon>Acidobacteriota</taxon>
        <taxon>Terriglobia</taxon>
        <taxon>Terriglobales</taxon>
        <taxon>Acidobacteriaceae</taxon>
        <taxon>Edaphobacter</taxon>
    </lineage>
</organism>
<dbReference type="Gene3D" id="3.50.50.60">
    <property type="entry name" value="FAD/NAD(P)-binding domain"/>
    <property type="match status" value="1"/>
</dbReference>
<dbReference type="Pfam" id="PF13450">
    <property type="entry name" value="NAD_binding_8"/>
    <property type="match status" value="1"/>
</dbReference>
<keyword evidence="1" id="KW-0560">Oxidoreductase</keyword>
<dbReference type="SUPFAM" id="SSF51905">
    <property type="entry name" value="FAD/NAD(P)-binding domain"/>
    <property type="match status" value="1"/>
</dbReference>
<gene>
    <name evidence="3" type="primary">prnC</name>
    <name evidence="3" type="ORF">GCM10011585_14040</name>
</gene>
<sequence length="517" mass="57832">MSRTYDIAVVGSGFAGSLIAMIARRLGHSVVLLERGKHPRFAIGESSTPLSNLLLEDIATRYDLQRIRPLTKWGTWQEQYPEIGCGKKRGFTFYHHQLGHPHTPDPDNQRQLLVAASPHDSIADTHWFRADFDDMFVKEAQHAGVEYCDETKLDTFLDDGDLVTLGGTRGEQSVTFRARFVVDATGPRGLLHRALHLPESSLPNYPATQALFNHFTNVGRLDDKHSTSGTPPYPIDDAAVHHVFDGGWIWVLQFKNGITSAGVAATDKTFSRLRLADGETAWKELIQSIPALREQFLHAKAVRPFTHIKQLSFLSEAIHGERWALLPSAAGFIDPLLSTGFPLTLLGVRRLAGILENDWDTPRFQSSLQGYASQTRGELLATARLISSLYANMDNFPAFTALSLLYFAAASYSETAFRLKKPQLAQSFLLHDHPSFGPACRGLLERAHHLNTQQESDRFIEDVLQTIDPIDVAGLCNRQRRNWYPVDADDLIRSAHKVDATREDVIHLLQSCGFYQS</sequence>
<dbReference type="Proteomes" id="UP000647241">
    <property type="component" value="Unassembled WGS sequence"/>
</dbReference>
<dbReference type="EMBL" id="BMGT01000002">
    <property type="protein sequence ID" value="GGG72754.1"/>
    <property type="molecule type" value="Genomic_DNA"/>
</dbReference>
<dbReference type="RefSeq" id="WP_188553482.1">
    <property type="nucleotide sequence ID" value="NZ_BMGT01000002.1"/>
</dbReference>
<comment type="caution">
    <text evidence="3">The sequence shown here is derived from an EMBL/GenBank/DDBJ whole genome shotgun (WGS) entry which is preliminary data.</text>
</comment>
<dbReference type="AlphaFoldDB" id="A0A917HAE6"/>